<feature type="compositionally biased region" description="Low complexity" evidence="1">
    <location>
        <begin position="89"/>
        <end position="127"/>
    </location>
</feature>
<dbReference type="Ensembl" id="ENSEAST00005017574.1">
    <property type="protein sequence ID" value="ENSEASP00005016173.1"/>
    <property type="gene ID" value="ENSEASG00005011233.1"/>
</dbReference>
<accession>A0A8C4LSD9</accession>
<sequence length="133" mass="13286">MQYVAFSPPWSPLPAHRAHFFGGPMPSPAAPRASASVPMATSPAPEITVARVAVSGPTWSSRCGPAETLGANWGPRADKAASPREGVTADKPAAATVAMAPTLAPAPTPVSTGPSASSSTASKAAPSEDQTAR</sequence>
<proteinExistence type="predicted"/>
<reference evidence="2" key="1">
    <citation type="submission" date="2023-03" db="UniProtKB">
        <authorList>
            <consortium name="Ensembl"/>
        </authorList>
    </citation>
    <scope>IDENTIFICATION</scope>
</reference>
<evidence type="ECO:0000256" key="1">
    <source>
        <dbReference type="SAM" id="MobiDB-lite"/>
    </source>
</evidence>
<name>A0A8C4LSD9_EQUAS</name>
<feature type="region of interest" description="Disordered" evidence="1">
    <location>
        <begin position="57"/>
        <end position="133"/>
    </location>
</feature>
<protein>
    <submittedName>
        <fullName evidence="2">Uncharacterized protein</fullName>
    </submittedName>
</protein>
<organism evidence="2">
    <name type="scientific">Equus asinus asinus</name>
    <dbReference type="NCBI Taxonomy" id="83772"/>
    <lineage>
        <taxon>Eukaryota</taxon>
        <taxon>Metazoa</taxon>
        <taxon>Chordata</taxon>
        <taxon>Craniata</taxon>
        <taxon>Vertebrata</taxon>
        <taxon>Euteleostomi</taxon>
        <taxon>Mammalia</taxon>
        <taxon>Eutheria</taxon>
        <taxon>Laurasiatheria</taxon>
        <taxon>Perissodactyla</taxon>
        <taxon>Equidae</taxon>
        <taxon>Equus</taxon>
    </lineage>
</organism>
<dbReference type="AlphaFoldDB" id="A0A8C4LSD9"/>
<dbReference type="OMA" id="PAHRAHF"/>
<evidence type="ECO:0000313" key="2">
    <source>
        <dbReference type="Ensembl" id="ENSEASP00005016173.1"/>
    </source>
</evidence>